<dbReference type="Proteomes" id="UP000616839">
    <property type="component" value="Unassembled WGS sequence"/>
</dbReference>
<comment type="caution">
    <text evidence="24">The sequence shown here is derived from an EMBL/GenBank/DDBJ whole genome shotgun (WGS) entry which is preliminary data.</text>
</comment>
<feature type="transmembrane region" description="Helical" evidence="23">
    <location>
        <begin position="367"/>
        <end position="386"/>
    </location>
</feature>
<gene>
    <name evidence="24" type="primary">ftsW</name>
    <name evidence="24" type="ORF">IE331_06230</name>
</gene>
<dbReference type="GO" id="GO:0051301">
    <property type="term" value="P:cell division"/>
    <property type="evidence" value="ECO:0007669"/>
    <property type="project" value="UniProtKB-KW"/>
</dbReference>
<evidence type="ECO:0000256" key="3">
    <source>
        <dbReference type="ARBA" id="ARBA00022475"/>
    </source>
</evidence>
<name>A0A927PYY6_9ACTN</name>
<evidence type="ECO:0000256" key="14">
    <source>
        <dbReference type="ARBA" id="ARBA00032370"/>
    </source>
</evidence>
<dbReference type="AlphaFoldDB" id="A0A927PYY6"/>
<keyword evidence="6" id="KW-0808">Transferase</keyword>
<evidence type="ECO:0000256" key="12">
    <source>
        <dbReference type="ARBA" id="ARBA00023306"/>
    </source>
</evidence>
<keyword evidence="11 23" id="KW-0472">Membrane</keyword>
<evidence type="ECO:0000256" key="8">
    <source>
        <dbReference type="ARBA" id="ARBA00022960"/>
    </source>
</evidence>
<feature type="transmembrane region" description="Helical" evidence="23">
    <location>
        <begin position="169"/>
        <end position="186"/>
    </location>
</feature>
<evidence type="ECO:0000256" key="23">
    <source>
        <dbReference type="SAM" id="Phobius"/>
    </source>
</evidence>
<evidence type="ECO:0000256" key="1">
    <source>
        <dbReference type="ARBA" id="ARBA00004651"/>
    </source>
</evidence>
<feature type="transmembrane region" description="Helical" evidence="23">
    <location>
        <begin position="102"/>
        <end position="124"/>
    </location>
</feature>
<keyword evidence="10 23" id="KW-1133">Transmembrane helix</keyword>
<evidence type="ECO:0000256" key="18">
    <source>
        <dbReference type="ARBA" id="ARBA00041418"/>
    </source>
</evidence>
<dbReference type="InterPro" id="IPR001182">
    <property type="entry name" value="FtsW/RodA"/>
</dbReference>
<evidence type="ECO:0000256" key="7">
    <source>
        <dbReference type="ARBA" id="ARBA00022692"/>
    </source>
</evidence>
<dbReference type="NCBIfam" id="TIGR02614">
    <property type="entry name" value="ftsW"/>
    <property type="match status" value="1"/>
</dbReference>
<feature type="transmembrane region" description="Helical" evidence="23">
    <location>
        <begin position="407"/>
        <end position="427"/>
    </location>
</feature>
<dbReference type="PANTHER" id="PTHR30474">
    <property type="entry name" value="CELL CYCLE PROTEIN"/>
    <property type="match status" value="1"/>
</dbReference>
<evidence type="ECO:0000256" key="9">
    <source>
        <dbReference type="ARBA" id="ARBA00022984"/>
    </source>
</evidence>
<dbReference type="Pfam" id="PF01098">
    <property type="entry name" value="FTSW_RODA_SPOVE"/>
    <property type="match status" value="1"/>
</dbReference>
<proteinExistence type="inferred from homology"/>
<dbReference type="GO" id="GO:0008360">
    <property type="term" value="P:regulation of cell shape"/>
    <property type="evidence" value="ECO:0007669"/>
    <property type="project" value="UniProtKB-KW"/>
</dbReference>
<dbReference type="GO" id="GO:0071555">
    <property type="term" value="P:cell wall organization"/>
    <property type="evidence" value="ECO:0007669"/>
    <property type="project" value="UniProtKB-KW"/>
</dbReference>
<feature type="compositionally biased region" description="Low complexity" evidence="22">
    <location>
        <begin position="474"/>
        <end position="488"/>
    </location>
</feature>
<keyword evidence="4" id="KW-0132">Cell division</keyword>
<evidence type="ECO:0000313" key="25">
    <source>
        <dbReference type="Proteomes" id="UP000616839"/>
    </source>
</evidence>
<evidence type="ECO:0000256" key="15">
    <source>
        <dbReference type="ARBA" id="ARBA00033270"/>
    </source>
</evidence>
<keyword evidence="8" id="KW-0133">Cell shape</keyword>
<comment type="similarity">
    <text evidence="16">Belongs to the SEDS family. FtsW subfamily.</text>
</comment>
<dbReference type="EMBL" id="JACYXZ010000001">
    <property type="protein sequence ID" value="MBD8869218.1"/>
    <property type="molecule type" value="Genomic_DNA"/>
</dbReference>
<comment type="function">
    <text evidence="21">Peptidoglycan polymerase that is essential for cell division.</text>
</comment>
<evidence type="ECO:0000256" key="5">
    <source>
        <dbReference type="ARBA" id="ARBA00022676"/>
    </source>
</evidence>
<evidence type="ECO:0000256" key="16">
    <source>
        <dbReference type="ARBA" id="ARBA00038053"/>
    </source>
</evidence>
<evidence type="ECO:0000256" key="11">
    <source>
        <dbReference type="ARBA" id="ARBA00023136"/>
    </source>
</evidence>
<feature type="transmembrane region" description="Helical" evidence="23">
    <location>
        <begin position="237"/>
        <end position="254"/>
    </location>
</feature>
<comment type="pathway">
    <text evidence="2">Cell wall biogenesis; peptidoglycan biosynthesis.</text>
</comment>
<comment type="catalytic activity">
    <reaction evidence="20">
        <text>[GlcNAc-(1-&gt;4)-Mur2Ac(oyl-L-Ala-gamma-D-Glu-L-Lys-D-Ala-D-Ala)](n)-di-trans,octa-cis-undecaprenyl diphosphate + beta-D-GlcNAc-(1-&gt;4)-Mur2Ac(oyl-L-Ala-gamma-D-Glu-L-Lys-D-Ala-D-Ala)-di-trans,octa-cis-undecaprenyl diphosphate = [GlcNAc-(1-&gt;4)-Mur2Ac(oyl-L-Ala-gamma-D-Glu-L-Lys-D-Ala-D-Ala)](n+1)-di-trans,octa-cis-undecaprenyl diphosphate + di-trans,octa-cis-undecaprenyl diphosphate + H(+)</text>
        <dbReference type="Rhea" id="RHEA:23708"/>
        <dbReference type="Rhea" id="RHEA-COMP:9602"/>
        <dbReference type="Rhea" id="RHEA-COMP:9603"/>
        <dbReference type="ChEBI" id="CHEBI:15378"/>
        <dbReference type="ChEBI" id="CHEBI:58405"/>
        <dbReference type="ChEBI" id="CHEBI:60033"/>
        <dbReference type="ChEBI" id="CHEBI:78435"/>
        <dbReference type="EC" id="2.4.99.28"/>
    </reaction>
</comment>
<dbReference type="GO" id="GO:0015648">
    <property type="term" value="F:lipid-linked peptidoglycan transporter activity"/>
    <property type="evidence" value="ECO:0007669"/>
    <property type="project" value="TreeGrafter"/>
</dbReference>
<feature type="compositionally biased region" description="Basic residues" evidence="22">
    <location>
        <begin position="8"/>
        <end position="21"/>
    </location>
</feature>
<feature type="transmembrane region" description="Helical" evidence="23">
    <location>
        <begin position="433"/>
        <end position="455"/>
    </location>
</feature>
<feature type="transmembrane region" description="Helical" evidence="23">
    <location>
        <begin position="260"/>
        <end position="276"/>
    </location>
</feature>
<feature type="transmembrane region" description="Helical" evidence="23">
    <location>
        <begin position="206"/>
        <end position="225"/>
    </location>
</feature>
<evidence type="ECO:0000256" key="13">
    <source>
        <dbReference type="ARBA" id="ARBA00023316"/>
    </source>
</evidence>
<dbReference type="EC" id="2.4.99.28" evidence="19"/>
<feature type="region of interest" description="Disordered" evidence="22">
    <location>
        <begin position="1"/>
        <end position="86"/>
    </location>
</feature>
<feature type="compositionally biased region" description="Low complexity" evidence="22">
    <location>
        <begin position="49"/>
        <end position="80"/>
    </location>
</feature>
<evidence type="ECO:0000256" key="10">
    <source>
        <dbReference type="ARBA" id="ARBA00022989"/>
    </source>
</evidence>
<evidence type="ECO:0000256" key="6">
    <source>
        <dbReference type="ARBA" id="ARBA00022679"/>
    </source>
</evidence>
<dbReference type="InterPro" id="IPR013437">
    <property type="entry name" value="FtsW"/>
</dbReference>
<organism evidence="24 25">
    <name type="scientific">Nocardioides donggukensis</name>
    <dbReference type="NCBI Taxonomy" id="2774019"/>
    <lineage>
        <taxon>Bacteria</taxon>
        <taxon>Bacillati</taxon>
        <taxon>Actinomycetota</taxon>
        <taxon>Actinomycetes</taxon>
        <taxon>Propionibacteriales</taxon>
        <taxon>Nocardioidaceae</taxon>
        <taxon>Nocardioides</taxon>
    </lineage>
</organism>
<evidence type="ECO:0000256" key="20">
    <source>
        <dbReference type="ARBA" id="ARBA00049902"/>
    </source>
</evidence>
<keyword evidence="7 23" id="KW-0812">Transmembrane</keyword>
<dbReference type="GO" id="GO:0032153">
    <property type="term" value="C:cell division site"/>
    <property type="evidence" value="ECO:0007669"/>
    <property type="project" value="TreeGrafter"/>
</dbReference>
<evidence type="ECO:0000256" key="21">
    <source>
        <dbReference type="ARBA" id="ARBA00049966"/>
    </source>
</evidence>
<evidence type="ECO:0000256" key="17">
    <source>
        <dbReference type="ARBA" id="ARBA00041185"/>
    </source>
</evidence>
<feature type="compositionally biased region" description="Low complexity" evidence="22">
    <location>
        <begin position="22"/>
        <end position="35"/>
    </location>
</feature>
<feature type="region of interest" description="Disordered" evidence="22">
    <location>
        <begin position="465"/>
        <end position="495"/>
    </location>
</feature>
<evidence type="ECO:0000256" key="2">
    <source>
        <dbReference type="ARBA" id="ARBA00004752"/>
    </source>
</evidence>
<evidence type="ECO:0000256" key="4">
    <source>
        <dbReference type="ARBA" id="ARBA00022618"/>
    </source>
</evidence>
<keyword evidence="9" id="KW-0573">Peptidoglycan synthesis</keyword>
<feature type="compositionally biased region" description="Basic and acidic residues" evidence="22">
    <location>
        <begin position="36"/>
        <end position="48"/>
    </location>
</feature>
<evidence type="ECO:0000313" key="24">
    <source>
        <dbReference type="EMBL" id="MBD8869218.1"/>
    </source>
</evidence>
<dbReference type="GO" id="GO:0009252">
    <property type="term" value="P:peptidoglycan biosynthetic process"/>
    <property type="evidence" value="ECO:0007669"/>
    <property type="project" value="UniProtKB-KW"/>
</dbReference>
<dbReference type="GO" id="GO:0008955">
    <property type="term" value="F:peptidoglycan glycosyltransferase activity"/>
    <property type="evidence" value="ECO:0007669"/>
    <property type="project" value="UniProtKB-EC"/>
</dbReference>
<evidence type="ECO:0000256" key="22">
    <source>
        <dbReference type="SAM" id="MobiDB-lite"/>
    </source>
</evidence>
<keyword evidence="5" id="KW-0328">Glycosyltransferase</keyword>
<keyword evidence="3" id="KW-1003">Cell membrane</keyword>
<keyword evidence="25" id="KW-1185">Reference proteome</keyword>
<accession>A0A927PYY6</accession>
<reference evidence="24" key="1">
    <citation type="submission" date="2020-09" db="EMBL/GenBank/DDBJ databases">
        <title>Nocardioides sp. strain MJB4 16S ribosomal RNA gene Genome sequencing and assembly.</title>
        <authorList>
            <person name="Kim I."/>
        </authorList>
    </citation>
    <scope>NUCLEOTIDE SEQUENCE</scope>
    <source>
        <strain evidence="24">MJB4</strain>
    </source>
</reference>
<protein>
    <recommendedName>
        <fullName evidence="17">Probable peptidoglycan glycosyltransferase FtsW</fullName>
        <ecNumber evidence="19">2.4.99.28</ecNumber>
    </recommendedName>
    <alternativeName>
        <fullName evidence="18">Cell division protein FtsW</fullName>
    </alternativeName>
    <alternativeName>
        <fullName evidence="15">Cell wall polymerase</fullName>
    </alternativeName>
    <alternativeName>
        <fullName evidence="14">Peptidoglycan polymerase</fullName>
    </alternativeName>
</protein>
<evidence type="ECO:0000256" key="19">
    <source>
        <dbReference type="ARBA" id="ARBA00044770"/>
    </source>
</evidence>
<feature type="transmembrane region" description="Helical" evidence="23">
    <location>
        <begin position="281"/>
        <end position="298"/>
    </location>
</feature>
<comment type="subcellular location">
    <subcellularLocation>
        <location evidence="1">Cell membrane</location>
        <topology evidence="1">Multi-pass membrane protein</topology>
    </subcellularLocation>
</comment>
<feature type="transmembrane region" description="Helical" evidence="23">
    <location>
        <begin position="144"/>
        <end position="162"/>
    </location>
</feature>
<keyword evidence="13" id="KW-0961">Cell wall biogenesis/degradation</keyword>
<dbReference type="GO" id="GO:0005886">
    <property type="term" value="C:plasma membrane"/>
    <property type="evidence" value="ECO:0007669"/>
    <property type="project" value="UniProtKB-SubCell"/>
</dbReference>
<sequence>MRLDGHVRPLRRTRRGVRRRGAAPAAGPRTGVDPAAPDREARRRRAEDVATITTGTTGTTRAKQATTSGAAAEPAGPTGPRRGRTPQWLTGLTQALDRPLTAYYLLLGASALLLTIGVIMVLSASSVYAYQQNGGDSYAVVKRQLMWVGLGLPAAFVATRLPTWVLRKLAWLGLAVAVVLLALTQTPLGVEVNGNTNWLALGPVQIQPSEIAKLALILWAAHVYARKERRLHDWHHLVFPVVPGVLLVAGLVILGHDLGTALVMFAILLGMLWVAGAPGRLFAFALTVVGVGAFYLATTNDERRERLLSFADPFKDYLNAGWQPAHGLYALSTGGWFGEGIGASQQKWGDLPEAHTDFIFAVLGEELGLIGTLLVLALFLTIAFAATRVASTTSDPFVRYASFGITIWLLGQMIINVGMVLAMLPVIGIPLPLISYGGSALLPSLVALGILVGFARSEPEAARALAARRRRRATGVSAASAPAATRPRTGQRRGQ</sequence>
<dbReference type="PANTHER" id="PTHR30474:SF2">
    <property type="entry name" value="PEPTIDOGLYCAN GLYCOSYLTRANSFERASE FTSW-RELATED"/>
    <property type="match status" value="1"/>
</dbReference>
<keyword evidence="12" id="KW-0131">Cell cycle</keyword>